<name>A0A897MW51_9EURY</name>
<reference evidence="2" key="1">
    <citation type="submission" date="2020-11" db="EMBL/GenBank/DDBJ databases">
        <title>Carbohydrate-dependent, anaerobic sulfur respiration: A novel catabolism in halophilic archaea.</title>
        <authorList>
            <person name="Sorokin D.Y."/>
            <person name="Messina E."/>
            <person name="Smedile F."/>
            <person name="La Cono V."/>
            <person name="Hallsworth J.E."/>
            <person name="Yakimov M.M."/>
        </authorList>
    </citation>
    <scope>NUCLEOTIDE SEQUENCE</scope>
    <source>
        <strain evidence="2">AArc-S</strain>
    </source>
</reference>
<dbReference type="RefSeq" id="WP_238479671.1">
    <property type="nucleotide sequence ID" value="NZ_CP064786.1"/>
</dbReference>
<keyword evidence="1" id="KW-0472">Membrane</keyword>
<feature type="transmembrane region" description="Helical" evidence="1">
    <location>
        <begin position="7"/>
        <end position="24"/>
    </location>
</feature>
<evidence type="ECO:0000256" key="1">
    <source>
        <dbReference type="SAM" id="Phobius"/>
    </source>
</evidence>
<dbReference type="EMBL" id="CP064786">
    <property type="protein sequence ID" value="QSG02525.1"/>
    <property type="molecule type" value="Genomic_DNA"/>
</dbReference>
<proteinExistence type="predicted"/>
<sequence>MAVSWRIVITVVALAVFSFIYISLDPVIIDVIDPMAADHAESAPAQTNYSRVSEMWRLAPVFATIAAAAFLIREALWVRGGAR</sequence>
<evidence type="ECO:0000313" key="3">
    <source>
        <dbReference type="Proteomes" id="UP000663586"/>
    </source>
</evidence>
<dbReference type="Proteomes" id="UP000663586">
    <property type="component" value="Chromosome"/>
</dbReference>
<feature type="transmembrane region" description="Helical" evidence="1">
    <location>
        <begin position="58"/>
        <end position="78"/>
    </location>
</feature>
<organism evidence="2 3">
    <name type="scientific">Natranaeroarchaeum sulfidigenes</name>
    <dbReference type="NCBI Taxonomy" id="2784880"/>
    <lineage>
        <taxon>Archaea</taxon>
        <taxon>Methanobacteriati</taxon>
        <taxon>Methanobacteriota</taxon>
        <taxon>Stenosarchaea group</taxon>
        <taxon>Halobacteria</taxon>
        <taxon>Halobacteriales</taxon>
        <taxon>Natronoarchaeaceae</taxon>
        <taxon>Natranaeroarchaeum</taxon>
    </lineage>
</organism>
<protein>
    <submittedName>
        <fullName evidence="2">Uncharacterized protein</fullName>
    </submittedName>
</protein>
<dbReference type="GeneID" id="70684690"/>
<dbReference type="KEGG" id="hara:AArcS_1308"/>
<evidence type="ECO:0000313" key="2">
    <source>
        <dbReference type="EMBL" id="QSG02525.1"/>
    </source>
</evidence>
<keyword evidence="1" id="KW-0812">Transmembrane</keyword>
<dbReference type="AlphaFoldDB" id="A0A897MW51"/>
<gene>
    <name evidence="2" type="ORF">AArcS_1308</name>
</gene>
<keyword evidence="1" id="KW-1133">Transmembrane helix</keyword>
<keyword evidence="3" id="KW-1185">Reference proteome</keyword>
<accession>A0A897MW51</accession>